<evidence type="ECO:0000313" key="2">
    <source>
        <dbReference type="EMBL" id="MCR9014446.1"/>
    </source>
</evidence>
<keyword evidence="3" id="KW-1185">Reference proteome</keyword>
<feature type="signal peptide" evidence="1">
    <location>
        <begin position="1"/>
        <end position="21"/>
    </location>
</feature>
<reference evidence="2" key="1">
    <citation type="submission" date="2022-08" db="EMBL/GenBank/DDBJ databases">
        <authorList>
            <person name="Zhang D."/>
        </authorList>
    </citation>
    <scope>NUCLEOTIDE SEQUENCE</scope>
    <source>
        <strain evidence="2">XJ19-11</strain>
    </source>
</reference>
<accession>A0A9X2P490</accession>
<comment type="caution">
    <text evidence="2">The sequence shown here is derived from an EMBL/GenBank/DDBJ whole genome shotgun (WGS) entry which is preliminary data.</text>
</comment>
<sequence>MKRFLLLILALSTSYTGIALSNNEKKESLISSNDFIAFWDSTSTKFEKLNIKLQKDFDRYGESEKFLKMLFFRSQQYLLDDYNQYASVEELIETGAFDCVSGSFLMAVFLDRYGFDYDIMETSFHVFLTVNVEGKKVVLESTDGFTGFINDKNEVKAYLTDFEKESKKNPLYLNPEQQLVQNLLQPAIFRAINLQQLKGLELFNRAIFYNNQKEYDIAFKKIKEAETLYPSERISALSRLLQSQLVVASNL</sequence>
<dbReference type="AlphaFoldDB" id="A0A9X2P490"/>
<organism evidence="2 3">
    <name type="scientific">Aquiflexum gelatinilyticum</name>
    <dbReference type="NCBI Taxonomy" id="2961943"/>
    <lineage>
        <taxon>Bacteria</taxon>
        <taxon>Pseudomonadati</taxon>
        <taxon>Bacteroidota</taxon>
        <taxon>Cytophagia</taxon>
        <taxon>Cytophagales</taxon>
        <taxon>Cyclobacteriaceae</taxon>
        <taxon>Aquiflexum</taxon>
    </lineage>
</organism>
<dbReference type="Proteomes" id="UP001142175">
    <property type="component" value="Unassembled WGS sequence"/>
</dbReference>
<keyword evidence="1" id="KW-0732">Signal</keyword>
<evidence type="ECO:0000256" key="1">
    <source>
        <dbReference type="SAM" id="SignalP"/>
    </source>
</evidence>
<gene>
    <name evidence="2" type="ORF">NU887_05325</name>
</gene>
<protein>
    <recommendedName>
        <fullName evidence="4">Transglutaminase-like domain-containing protein</fullName>
    </recommendedName>
</protein>
<feature type="chain" id="PRO_5040970936" description="Transglutaminase-like domain-containing protein" evidence="1">
    <location>
        <begin position="22"/>
        <end position="251"/>
    </location>
</feature>
<dbReference type="RefSeq" id="WP_258422324.1">
    <property type="nucleotide sequence ID" value="NZ_JANAEZ010000007.1"/>
</dbReference>
<dbReference type="EMBL" id="JANSUY010000002">
    <property type="protein sequence ID" value="MCR9014446.1"/>
    <property type="molecule type" value="Genomic_DNA"/>
</dbReference>
<name>A0A9X2P490_9BACT</name>
<evidence type="ECO:0008006" key="4">
    <source>
        <dbReference type="Google" id="ProtNLM"/>
    </source>
</evidence>
<proteinExistence type="predicted"/>
<evidence type="ECO:0000313" key="3">
    <source>
        <dbReference type="Proteomes" id="UP001142175"/>
    </source>
</evidence>